<evidence type="ECO:0000313" key="2">
    <source>
        <dbReference type="EMBL" id="ATC86612.1"/>
    </source>
</evidence>
<proteinExistence type="predicted"/>
<dbReference type="AlphaFoldDB" id="A0A290S3H3"/>
<dbReference type="RefSeq" id="WP_010552821.1">
    <property type="nucleotide sequence ID" value="NZ_CP011025.1"/>
</dbReference>
<dbReference type="Proteomes" id="UP000016505">
    <property type="component" value="Chromosome I"/>
</dbReference>
<organism evidence="2 3">
    <name type="scientific">Pseudoalteromonas arctica A 37-1-2</name>
    <dbReference type="NCBI Taxonomy" id="1117313"/>
    <lineage>
        <taxon>Bacteria</taxon>
        <taxon>Pseudomonadati</taxon>
        <taxon>Pseudomonadota</taxon>
        <taxon>Gammaproteobacteria</taxon>
        <taxon>Alteromonadales</taxon>
        <taxon>Pseudoalteromonadaceae</taxon>
        <taxon>Pseudoalteromonas</taxon>
    </lineage>
</organism>
<accession>A0A290S3H3</accession>
<keyword evidence="1" id="KW-0812">Transmembrane</keyword>
<evidence type="ECO:0008006" key="4">
    <source>
        <dbReference type="Google" id="ProtNLM"/>
    </source>
</evidence>
<keyword evidence="1" id="KW-0472">Membrane</keyword>
<protein>
    <recommendedName>
        <fullName evidence="4">Nitrite reductase, large subunit, NAD(P)H-binding</fullName>
    </recommendedName>
</protein>
<feature type="transmembrane region" description="Helical" evidence="1">
    <location>
        <begin position="57"/>
        <end position="76"/>
    </location>
</feature>
<sequence length="78" mass="9019">MSIAFEIFIWLIVDTGLSFLFYSTGWLLLKVVTFGLYKSEFKDFASYKASKARRVDLTFLLGFGFYVALIVLMAYLNH</sequence>
<keyword evidence="1" id="KW-1133">Transmembrane helix</keyword>
<name>A0A290S3H3_9GAMM</name>
<gene>
    <name evidence="2" type="ORF">PARC_a2080</name>
</gene>
<evidence type="ECO:0000313" key="3">
    <source>
        <dbReference type="Proteomes" id="UP000016505"/>
    </source>
</evidence>
<dbReference type="KEGG" id="part:PARC_a2080"/>
<reference evidence="2 3" key="1">
    <citation type="journal article" date="2012" name="J. Bacteriol.">
        <title>Genome sequences of type strains of seven species of the marine bacterium Pseudoalteromonas.</title>
        <authorList>
            <person name="Xie B.B."/>
            <person name="Shu Y.L."/>
            <person name="Qin Q.L."/>
            <person name="Rong J.C."/>
            <person name="Zhang X.Y."/>
            <person name="Chen X.L."/>
            <person name="Shi M."/>
            <person name="He H.L."/>
            <person name="Zhou B.C."/>
            <person name="Zhang Y.Z."/>
        </authorList>
    </citation>
    <scope>NUCLEOTIDE SEQUENCE [LARGE SCALE GENOMIC DNA]</scope>
    <source>
        <strain evidence="2 3">A 37-1-2</strain>
    </source>
</reference>
<dbReference type="EMBL" id="CP011025">
    <property type="protein sequence ID" value="ATC86612.1"/>
    <property type="molecule type" value="Genomic_DNA"/>
</dbReference>
<evidence type="ECO:0000256" key="1">
    <source>
        <dbReference type="SAM" id="Phobius"/>
    </source>
</evidence>
<dbReference type="OrthoDB" id="6306086at2"/>